<feature type="disulfide bond" evidence="5">
    <location>
        <begin position="621"/>
        <end position="664"/>
    </location>
</feature>
<evidence type="ECO:0000259" key="6">
    <source>
        <dbReference type="PROSITE" id="PS50923"/>
    </source>
</evidence>
<feature type="domain" description="Sushi" evidence="6">
    <location>
        <begin position="246"/>
        <end position="305"/>
    </location>
</feature>
<dbReference type="PANTHER" id="PTHR19325">
    <property type="entry name" value="COMPLEMENT COMPONENT-RELATED SUSHI DOMAIN-CONTAINING"/>
    <property type="match status" value="1"/>
</dbReference>
<name>A0A2G8KYM6_STIJA</name>
<reference evidence="7 8" key="1">
    <citation type="journal article" date="2017" name="PLoS Biol.">
        <title>The sea cucumber genome provides insights into morphological evolution and visceral regeneration.</title>
        <authorList>
            <person name="Zhang X."/>
            <person name="Sun L."/>
            <person name="Yuan J."/>
            <person name="Sun Y."/>
            <person name="Gao Y."/>
            <person name="Zhang L."/>
            <person name="Li S."/>
            <person name="Dai H."/>
            <person name="Hamel J.F."/>
            <person name="Liu C."/>
            <person name="Yu Y."/>
            <person name="Liu S."/>
            <person name="Lin W."/>
            <person name="Guo K."/>
            <person name="Jin S."/>
            <person name="Xu P."/>
            <person name="Storey K.B."/>
            <person name="Huan P."/>
            <person name="Zhang T."/>
            <person name="Zhou Y."/>
            <person name="Zhang J."/>
            <person name="Lin C."/>
            <person name="Li X."/>
            <person name="Xing L."/>
            <person name="Huo D."/>
            <person name="Sun M."/>
            <person name="Wang L."/>
            <person name="Mercier A."/>
            <person name="Li F."/>
            <person name="Yang H."/>
            <person name="Xiang J."/>
        </authorList>
    </citation>
    <scope>NUCLEOTIDE SEQUENCE [LARGE SCALE GENOMIC DNA]</scope>
    <source>
        <strain evidence="7">Shaxun</strain>
        <tissue evidence="7">Muscle</tissue>
    </source>
</reference>
<organism evidence="7 8">
    <name type="scientific">Stichopus japonicus</name>
    <name type="common">Sea cucumber</name>
    <dbReference type="NCBI Taxonomy" id="307972"/>
    <lineage>
        <taxon>Eukaryota</taxon>
        <taxon>Metazoa</taxon>
        <taxon>Echinodermata</taxon>
        <taxon>Eleutherozoa</taxon>
        <taxon>Echinozoa</taxon>
        <taxon>Holothuroidea</taxon>
        <taxon>Aspidochirotacea</taxon>
        <taxon>Aspidochirotida</taxon>
        <taxon>Stichopodidae</taxon>
        <taxon>Apostichopus</taxon>
    </lineage>
</organism>
<evidence type="ECO:0000256" key="4">
    <source>
        <dbReference type="ARBA" id="ARBA00023180"/>
    </source>
</evidence>
<feature type="domain" description="Sushi" evidence="6">
    <location>
        <begin position="306"/>
        <end position="386"/>
    </location>
</feature>
<keyword evidence="1 5" id="KW-0768">Sushi</keyword>
<comment type="caution">
    <text evidence="5">Lacks conserved residue(s) required for the propagation of feature annotation.</text>
</comment>
<dbReference type="Pfam" id="PF00084">
    <property type="entry name" value="Sushi"/>
    <property type="match status" value="10"/>
</dbReference>
<keyword evidence="2" id="KW-0677">Repeat</keyword>
<evidence type="ECO:0000256" key="2">
    <source>
        <dbReference type="ARBA" id="ARBA00022737"/>
    </source>
</evidence>
<accession>A0A2G8KYM6</accession>
<feature type="domain" description="Sushi" evidence="6">
    <location>
        <begin position="58"/>
        <end position="120"/>
    </location>
</feature>
<keyword evidence="4" id="KW-0325">Glycoprotein</keyword>
<evidence type="ECO:0000313" key="7">
    <source>
        <dbReference type="EMBL" id="PIK53123.1"/>
    </source>
</evidence>
<gene>
    <name evidence="7" type="ORF">BSL78_09993</name>
</gene>
<dbReference type="PROSITE" id="PS50923">
    <property type="entry name" value="SUSHI"/>
    <property type="match status" value="10"/>
</dbReference>
<dbReference type="STRING" id="307972.A0A2G8KYM6"/>
<feature type="domain" description="Sushi" evidence="6">
    <location>
        <begin position="387"/>
        <end position="448"/>
    </location>
</feature>
<sequence length="679" mass="74302">MLEDPLVSHSPDLAEGEMYENGTEITYDCPEGWDFNGNMTAVCLYGVWTYENAFCTASPCDEPMLEDPLVSHSPDLAEGEMYENGTEITYDCPEGWDFNGNMTAVCLYGVWTYENAFCTASPCDEPAPLDDLVSHSPDFAEGEMYANGTEIMYDCPEGWDFNGNMTAVCLYGVWTYENAFCTASPCEDLAPAGELVERDPSDAGPFENGTEVVYSCPDGYDFNGDMTALCLYGNWTLDQEPYCTASPCGEPLPQDGLVSHNPESSSYPSGTEVTYACPNGYDLNGNMTAVCLYGMWTNEAVFCTASPCEDLAPAGELVERDPMMRTLHHVVSHQSKMGWFLIILRLVLTNGTEVAYACPNGYDLNGNMTAVCLYGMWTNEAVFCTASPCEDLAPAGELVERDPSDAGPFENGTEVDYSCPDGYDFNGDMTAICLYGNWTLDQEPYCSDGLVSHNPETSSYPSGTEVTYACPNGYDLNGNMTAVCLYGMWTNEAVFCTASPCGDHPKDGLVSHNPEVVLIQVEPSNLYMSEWIRSQWKYDFSLSLWEWTNEAVFCTASPCEDLAPAGELVERDPSDAGPFENGTEVDYSCPDGYDFNGDMTAICLYGNWTLDQEPYCTASPCGEPLPQDGLVSHIPESSSYPNGTQVTYACPNGYDLNGNMTAVCLYGMWTNEAVFCTGE</sequence>
<dbReference type="Gene3D" id="2.10.70.10">
    <property type="entry name" value="Complement Module, domain 1"/>
    <property type="match status" value="10"/>
</dbReference>
<feature type="domain" description="Sushi" evidence="6">
    <location>
        <begin position="121"/>
        <end position="183"/>
    </location>
</feature>
<dbReference type="InterPro" id="IPR035976">
    <property type="entry name" value="Sushi/SCR/CCP_sf"/>
</dbReference>
<feature type="domain" description="Sushi" evidence="6">
    <location>
        <begin position="184"/>
        <end position="245"/>
    </location>
</feature>
<dbReference type="InterPro" id="IPR050350">
    <property type="entry name" value="Compl-Cell_Adhes-Reg"/>
</dbReference>
<dbReference type="InterPro" id="IPR000436">
    <property type="entry name" value="Sushi_SCR_CCP_dom"/>
</dbReference>
<dbReference type="SMART" id="SM00032">
    <property type="entry name" value="CCP"/>
    <property type="match status" value="10"/>
</dbReference>
<feature type="domain" description="Sushi" evidence="6">
    <location>
        <begin position="450"/>
        <end position="498"/>
    </location>
</feature>
<dbReference type="AlphaFoldDB" id="A0A2G8KYM6"/>
<comment type="caution">
    <text evidence="7">The sequence shown here is derived from an EMBL/GenBank/DDBJ whole genome shotgun (WGS) entry which is preliminary data.</text>
</comment>
<protein>
    <submittedName>
        <fullName evidence="7">Putative complement factor H-like</fullName>
    </submittedName>
</protein>
<feature type="domain" description="Sushi" evidence="6">
    <location>
        <begin position="557"/>
        <end position="618"/>
    </location>
</feature>
<dbReference type="SUPFAM" id="SSF57535">
    <property type="entry name" value="Complement control module/SCR domain"/>
    <property type="match status" value="10"/>
</dbReference>
<feature type="disulfide bond" evidence="5">
    <location>
        <begin position="589"/>
        <end position="616"/>
    </location>
</feature>
<dbReference type="Proteomes" id="UP000230750">
    <property type="component" value="Unassembled WGS sequence"/>
</dbReference>
<evidence type="ECO:0000256" key="5">
    <source>
        <dbReference type="PROSITE-ProRule" id="PRU00302"/>
    </source>
</evidence>
<feature type="domain" description="Sushi" evidence="6">
    <location>
        <begin position="6"/>
        <end position="57"/>
    </location>
</feature>
<keyword evidence="8" id="KW-1185">Reference proteome</keyword>
<keyword evidence="3 5" id="KW-1015">Disulfide bond</keyword>
<feature type="disulfide bond" evidence="5">
    <location>
        <begin position="419"/>
        <end position="446"/>
    </location>
</feature>
<feature type="domain" description="Sushi" evidence="6">
    <location>
        <begin position="619"/>
        <end position="678"/>
    </location>
</feature>
<dbReference type="EMBL" id="MRZV01000300">
    <property type="protein sequence ID" value="PIK53123.1"/>
    <property type="molecule type" value="Genomic_DNA"/>
</dbReference>
<proteinExistence type="predicted"/>
<evidence type="ECO:0000313" key="8">
    <source>
        <dbReference type="Proteomes" id="UP000230750"/>
    </source>
</evidence>
<dbReference type="CDD" id="cd00033">
    <property type="entry name" value="CCP"/>
    <property type="match status" value="6"/>
</dbReference>
<feature type="disulfide bond" evidence="5">
    <location>
        <begin position="248"/>
        <end position="291"/>
    </location>
</feature>
<dbReference type="PANTHER" id="PTHR19325:SF575">
    <property type="entry name" value="LOCOMOTION-RELATED PROTEIN HIKARU GENKI"/>
    <property type="match status" value="1"/>
</dbReference>
<dbReference type="OrthoDB" id="10051774at2759"/>
<evidence type="ECO:0000256" key="3">
    <source>
        <dbReference type="ARBA" id="ARBA00023157"/>
    </source>
</evidence>
<evidence type="ECO:0000256" key="1">
    <source>
        <dbReference type="ARBA" id="ARBA00022659"/>
    </source>
</evidence>
<feature type="disulfide bond" evidence="5">
    <location>
        <begin position="216"/>
        <end position="243"/>
    </location>
</feature>